<gene>
    <name evidence="3" type="ORF">AFUS01_LOCUS15975</name>
</gene>
<feature type="chain" id="PRO_5035321634" evidence="2">
    <location>
        <begin position="19"/>
        <end position="421"/>
    </location>
</feature>
<evidence type="ECO:0000256" key="2">
    <source>
        <dbReference type="SAM" id="SignalP"/>
    </source>
</evidence>
<keyword evidence="4" id="KW-1185">Reference proteome</keyword>
<dbReference type="Proteomes" id="UP000708208">
    <property type="component" value="Unassembled WGS sequence"/>
</dbReference>
<name>A0A8J2P7G7_9HEXA</name>
<organism evidence="3 4">
    <name type="scientific">Allacma fusca</name>
    <dbReference type="NCBI Taxonomy" id="39272"/>
    <lineage>
        <taxon>Eukaryota</taxon>
        <taxon>Metazoa</taxon>
        <taxon>Ecdysozoa</taxon>
        <taxon>Arthropoda</taxon>
        <taxon>Hexapoda</taxon>
        <taxon>Collembola</taxon>
        <taxon>Symphypleona</taxon>
        <taxon>Sminthuridae</taxon>
        <taxon>Allacma</taxon>
    </lineage>
</organism>
<reference evidence="3" key="1">
    <citation type="submission" date="2021-06" db="EMBL/GenBank/DDBJ databases">
        <authorList>
            <person name="Hodson N. C."/>
            <person name="Mongue J. A."/>
            <person name="Jaron S. K."/>
        </authorList>
    </citation>
    <scope>NUCLEOTIDE SEQUENCE</scope>
</reference>
<feature type="signal peptide" evidence="2">
    <location>
        <begin position="1"/>
        <end position="18"/>
    </location>
</feature>
<proteinExistence type="predicted"/>
<dbReference type="EMBL" id="CAJVCH010144067">
    <property type="protein sequence ID" value="CAG7727116.1"/>
    <property type="molecule type" value="Genomic_DNA"/>
</dbReference>
<feature type="region of interest" description="Disordered" evidence="1">
    <location>
        <begin position="376"/>
        <end position="396"/>
    </location>
</feature>
<accession>A0A8J2P7G7</accession>
<comment type="caution">
    <text evidence="3">The sequence shown here is derived from an EMBL/GenBank/DDBJ whole genome shotgun (WGS) entry which is preliminary data.</text>
</comment>
<evidence type="ECO:0000313" key="3">
    <source>
        <dbReference type="EMBL" id="CAG7727116.1"/>
    </source>
</evidence>
<protein>
    <submittedName>
        <fullName evidence="3">Uncharacterized protein</fullName>
    </submittedName>
</protein>
<evidence type="ECO:0000256" key="1">
    <source>
        <dbReference type="SAM" id="MobiDB-lite"/>
    </source>
</evidence>
<evidence type="ECO:0000313" key="4">
    <source>
        <dbReference type="Proteomes" id="UP000708208"/>
    </source>
</evidence>
<sequence length="421" mass="47953">MTFKLIFLFSLLAVLTRAMVDSNRFDNRLRRDNFRVKEPVPKARGLLKRVKRFGCWHSCLSHPKPYVKQSSCEEGGSCRCLLDLLGHVHFMACDIKGRSPIGSETPRSVNIGNITLLERKLQCNYKTCWPADEDPNQIGKKQLVERIANIVSGIYSGGKCNCGQEKIVGPTDVRPAALNHVHQRENYKFALNYQTFPDEDGQCVCRFGKSIEGEGHHTEEDYSVEAEGVSHQEMNNLENDELRHVFQCGIRGCRHIVRKIRKNDDGSNSPSNSTRKPWYMMELERKPVMPEHKHDTATTVICNLKTCWRIDDQGDKVITKEDSANTHASDPARNSIQLTLKQKQTLMRQRDQTLGSKNHGPTVHCTHGVCSWIRKSGQRKRKSKKKPSTKTGISGDDIVPGKDGLCPCYKAYVTYFNWRHK</sequence>
<dbReference type="AlphaFoldDB" id="A0A8J2P7G7"/>
<keyword evidence="2" id="KW-0732">Signal</keyword>
<feature type="compositionally biased region" description="Basic residues" evidence="1">
    <location>
        <begin position="376"/>
        <end position="388"/>
    </location>
</feature>